<evidence type="ECO:0000256" key="1">
    <source>
        <dbReference type="SAM" id="MobiDB-lite"/>
    </source>
</evidence>
<proteinExistence type="predicted"/>
<keyword evidence="2" id="KW-1133">Transmembrane helix</keyword>
<dbReference type="EMBL" id="BAAANB010000001">
    <property type="protein sequence ID" value="GAA2017490.1"/>
    <property type="molecule type" value="Genomic_DNA"/>
</dbReference>
<accession>A0ABN2TQZ6</accession>
<evidence type="ECO:0000313" key="4">
    <source>
        <dbReference type="Proteomes" id="UP001501285"/>
    </source>
</evidence>
<sequence>MNHQTSMVLARLGLQARVSLSPALNHPVGMKMGFFLVVVIFLAVLGLTMAVGHLRDRRRQRRAETDLPASRRDSPPPTR</sequence>
<protein>
    <submittedName>
        <fullName evidence="3">Uncharacterized protein</fullName>
    </submittedName>
</protein>
<dbReference type="Proteomes" id="UP001501285">
    <property type="component" value="Unassembled WGS sequence"/>
</dbReference>
<gene>
    <name evidence="3" type="ORF">GCM10009740_01200</name>
</gene>
<evidence type="ECO:0000313" key="3">
    <source>
        <dbReference type="EMBL" id="GAA2017490.1"/>
    </source>
</evidence>
<dbReference type="RefSeq" id="WP_343985947.1">
    <property type="nucleotide sequence ID" value="NZ_BAAANB010000001.1"/>
</dbReference>
<reference evidence="3 4" key="1">
    <citation type="journal article" date="2019" name="Int. J. Syst. Evol. Microbiol.">
        <title>The Global Catalogue of Microorganisms (GCM) 10K type strain sequencing project: providing services to taxonomists for standard genome sequencing and annotation.</title>
        <authorList>
            <consortium name="The Broad Institute Genomics Platform"/>
            <consortium name="The Broad Institute Genome Sequencing Center for Infectious Disease"/>
            <person name="Wu L."/>
            <person name="Ma J."/>
        </authorList>
    </citation>
    <scope>NUCLEOTIDE SEQUENCE [LARGE SCALE GENOMIC DNA]</scope>
    <source>
        <strain evidence="3 4">JCM 14283</strain>
    </source>
</reference>
<feature type="transmembrane region" description="Helical" evidence="2">
    <location>
        <begin position="32"/>
        <end position="52"/>
    </location>
</feature>
<feature type="region of interest" description="Disordered" evidence="1">
    <location>
        <begin position="55"/>
        <end position="79"/>
    </location>
</feature>
<keyword evidence="2" id="KW-0812">Transmembrane</keyword>
<name>A0ABN2TQZ6_9MICO</name>
<organism evidence="3 4">
    <name type="scientific">Terrabacter terrae</name>
    <dbReference type="NCBI Taxonomy" id="318434"/>
    <lineage>
        <taxon>Bacteria</taxon>
        <taxon>Bacillati</taxon>
        <taxon>Actinomycetota</taxon>
        <taxon>Actinomycetes</taxon>
        <taxon>Micrococcales</taxon>
        <taxon>Intrasporangiaceae</taxon>
        <taxon>Terrabacter</taxon>
    </lineage>
</organism>
<evidence type="ECO:0000256" key="2">
    <source>
        <dbReference type="SAM" id="Phobius"/>
    </source>
</evidence>
<comment type="caution">
    <text evidence="3">The sequence shown here is derived from an EMBL/GenBank/DDBJ whole genome shotgun (WGS) entry which is preliminary data.</text>
</comment>
<keyword evidence="2" id="KW-0472">Membrane</keyword>
<keyword evidence="4" id="KW-1185">Reference proteome</keyword>
<feature type="compositionally biased region" description="Basic and acidic residues" evidence="1">
    <location>
        <begin position="62"/>
        <end position="79"/>
    </location>
</feature>